<evidence type="ECO:0000256" key="1">
    <source>
        <dbReference type="SAM" id="MobiDB-lite"/>
    </source>
</evidence>
<sequence>MTEAILGLVENPSQVTQGELHFSEASQQALNGSVPSVSCEGVPGASKPALFTSVTLSEATQTTRQNSPTTTSSGSLIQPSTLLAQVSTPEVAQLAASDIQKNN</sequence>
<dbReference type="AlphaFoldDB" id="A0A9W6XI34"/>
<dbReference type="Proteomes" id="UP001165121">
    <property type="component" value="Unassembled WGS sequence"/>
</dbReference>
<name>A0A9W6XI34_9STRA</name>
<reference evidence="2" key="1">
    <citation type="submission" date="2023-04" db="EMBL/GenBank/DDBJ databases">
        <title>Phytophthora fragariaefolia NBRC 109709.</title>
        <authorList>
            <person name="Ichikawa N."/>
            <person name="Sato H."/>
            <person name="Tonouchi N."/>
        </authorList>
    </citation>
    <scope>NUCLEOTIDE SEQUENCE</scope>
    <source>
        <strain evidence="2">NBRC 109709</strain>
    </source>
</reference>
<evidence type="ECO:0000313" key="2">
    <source>
        <dbReference type="EMBL" id="GMF38994.1"/>
    </source>
</evidence>
<organism evidence="2 3">
    <name type="scientific">Phytophthora fragariaefolia</name>
    <dbReference type="NCBI Taxonomy" id="1490495"/>
    <lineage>
        <taxon>Eukaryota</taxon>
        <taxon>Sar</taxon>
        <taxon>Stramenopiles</taxon>
        <taxon>Oomycota</taxon>
        <taxon>Peronosporomycetes</taxon>
        <taxon>Peronosporales</taxon>
        <taxon>Peronosporaceae</taxon>
        <taxon>Phytophthora</taxon>
    </lineage>
</organism>
<accession>A0A9W6XI34</accession>
<keyword evidence="3" id="KW-1185">Reference proteome</keyword>
<comment type="caution">
    <text evidence="2">The sequence shown here is derived from an EMBL/GenBank/DDBJ whole genome shotgun (WGS) entry which is preliminary data.</text>
</comment>
<proteinExistence type="predicted"/>
<gene>
    <name evidence="2" type="ORF">Pfra01_001143600</name>
</gene>
<feature type="compositionally biased region" description="Low complexity" evidence="1">
    <location>
        <begin position="60"/>
        <end position="73"/>
    </location>
</feature>
<protein>
    <submittedName>
        <fullName evidence="2">Unnamed protein product</fullName>
    </submittedName>
</protein>
<dbReference type="EMBL" id="BSXT01001127">
    <property type="protein sequence ID" value="GMF38994.1"/>
    <property type="molecule type" value="Genomic_DNA"/>
</dbReference>
<evidence type="ECO:0000313" key="3">
    <source>
        <dbReference type="Proteomes" id="UP001165121"/>
    </source>
</evidence>
<feature type="region of interest" description="Disordered" evidence="1">
    <location>
        <begin position="58"/>
        <end position="81"/>
    </location>
</feature>